<feature type="domain" description="ORC1/DEAH AAA+ ATPase" evidence="2">
    <location>
        <begin position="10"/>
        <end position="119"/>
    </location>
</feature>
<dbReference type="EC" id="2.7.11.1" evidence="3"/>
<dbReference type="InterPro" id="IPR049945">
    <property type="entry name" value="AAA_22"/>
</dbReference>
<reference evidence="3 4" key="1">
    <citation type="submission" date="2020-08" db="EMBL/GenBank/DDBJ databases">
        <title>Genomic Encyclopedia of Type Strains, Phase IV (KMG-IV): sequencing the most valuable type-strain genomes for metagenomic binning, comparative biology and taxonomic classification.</title>
        <authorList>
            <person name="Goeker M."/>
        </authorList>
    </citation>
    <scope>NUCLEOTIDE SEQUENCE [LARGE SCALE GENOMIC DNA]</scope>
    <source>
        <strain evidence="3 4">DSM 44197</strain>
    </source>
</reference>
<feature type="region of interest" description="Disordered" evidence="1">
    <location>
        <begin position="668"/>
        <end position="695"/>
    </location>
</feature>
<evidence type="ECO:0000313" key="3">
    <source>
        <dbReference type="EMBL" id="MBA8957411.1"/>
    </source>
</evidence>
<dbReference type="SUPFAM" id="SSF52540">
    <property type="entry name" value="P-loop containing nucleoside triphosphate hydrolases"/>
    <property type="match status" value="1"/>
</dbReference>
<sequence>MRAVRDLLRSSRLVTLTGVGGVGKTRLATQAASGLHERFPDGVWQVPLSGLQDPVLLAHTVASTLEVNEQTARPPVELLAGHLAGKRLLLILDTCEHLLAGCEELAGELLIQCRHLSILATSRIPLGAQGERVYAVMPLPLPGDRGAKAPVPAHEPVTGVDAVALFADRAAEAVPGFVLDPGDLETVTRLCTLLDGLPLAIELAAARLRHLTSKEIEAALDDRFGLLTADYTPLPRHQTMRSAIGWSHELCEPVERLLWARLSVLVGDYSLDLAKEVCGAAPLSPARVAELLPRLVEQSVMQREGAGFRMLDTIREYGLERLRDLGEENVVRRRHRDACLRLARRAEAEWSGPDQLGWTGRVIAEFPNLRVALDHCLEMGSAKALELSAALWPLWSACGYHREGRYYLRRALEQGIGPGPELAKALWVSTWVDVEHYEAEVASARLDLARRAAQASGDATALAYVGHMAGLTAFVRGDDATAVDLLADTLAAHRPALEAAGPGPLLTMAQLGVSLARLGRADAVRTLRDCVRQCRRRGELWARSIAHYGLALDAWRRGDLAGADAHNRESLRIKRRFGDVAGAALGIELRAWCAAASGRGEVAARLLGGVDRLCLTTGMRIDQVPFWVAGHRECERAARELLGDDGFDEAFQQGRGLELDDAYGYALGEGPGARAHRPGPSAHGADPAAGSRETR</sequence>
<dbReference type="RefSeq" id="WP_182849238.1">
    <property type="nucleotide sequence ID" value="NZ_BAAALP010000064.1"/>
</dbReference>
<evidence type="ECO:0000259" key="2">
    <source>
        <dbReference type="Pfam" id="PF13401"/>
    </source>
</evidence>
<dbReference type="PANTHER" id="PTHR47691">
    <property type="entry name" value="REGULATOR-RELATED"/>
    <property type="match status" value="1"/>
</dbReference>
<comment type="caution">
    <text evidence="3">The sequence shown here is derived from an EMBL/GenBank/DDBJ whole genome shotgun (WGS) entry which is preliminary data.</text>
</comment>
<protein>
    <submittedName>
        <fullName evidence="3">Non-specific serine/threonine protein kinase</fullName>
        <ecNumber evidence="3">2.7.11.1</ecNumber>
    </submittedName>
</protein>
<dbReference type="GO" id="GO:0016887">
    <property type="term" value="F:ATP hydrolysis activity"/>
    <property type="evidence" value="ECO:0007669"/>
    <property type="project" value="InterPro"/>
</dbReference>
<dbReference type="Pfam" id="PF13401">
    <property type="entry name" value="AAA_22"/>
    <property type="match status" value="1"/>
</dbReference>
<keyword evidence="3" id="KW-0723">Serine/threonine-protein kinase</keyword>
<dbReference type="PRINTS" id="PR00364">
    <property type="entry name" value="DISEASERSIST"/>
</dbReference>
<evidence type="ECO:0000256" key="1">
    <source>
        <dbReference type="SAM" id="MobiDB-lite"/>
    </source>
</evidence>
<keyword evidence="4" id="KW-1185">Reference proteome</keyword>
<dbReference type="AlphaFoldDB" id="A0A7W3LZX6"/>
<accession>A0A7W3LZX6</accession>
<keyword evidence="3" id="KW-0418">Kinase</keyword>
<dbReference type="PANTHER" id="PTHR47691:SF3">
    <property type="entry name" value="HTH-TYPE TRANSCRIPTIONAL REGULATOR RV0890C-RELATED"/>
    <property type="match status" value="1"/>
</dbReference>
<keyword evidence="3" id="KW-0808">Transferase</keyword>
<dbReference type="GO" id="GO:0004674">
    <property type="term" value="F:protein serine/threonine kinase activity"/>
    <property type="evidence" value="ECO:0007669"/>
    <property type="project" value="UniProtKB-KW"/>
</dbReference>
<proteinExistence type="predicted"/>
<dbReference type="Proteomes" id="UP000572680">
    <property type="component" value="Unassembled WGS sequence"/>
</dbReference>
<dbReference type="Gene3D" id="3.40.50.300">
    <property type="entry name" value="P-loop containing nucleotide triphosphate hydrolases"/>
    <property type="match status" value="1"/>
</dbReference>
<dbReference type="EMBL" id="JACJIA010000023">
    <property type="protein sequence ID" value="MBA8957411.1"/>
    <property type="molecule type" value="Genomic_DNA"/>
</dbReference>
<gene>
    <name evidence="3" type="ORF">HNR61_009104</name>
</gene>
<dbReference type="InterPro" id="IPR027417">
    <property type="entry name" value="P-loop_NTPase"/>
</dbReference>
<evidence type="ECO:0000313" key="4">
    <source>
        <dbReference type="Proteomes" id="UP000572680"/>
    </source>
</evidence>
<organism evidence="3 4">
    <name type="scientific">Actinomadura namibiensis</name>
    <dbReference type="NCBI Taxonomy" id="182080"/>
    <lineage>
        <taxon>Bacteria</taxon>
        <taxon>Bacillati</taxon>
        <taxon>Actinomycetota</taxon>
        <taxon>Actinomycetes</taxon>
        <taxon>Streptosporangiales</taxon>
        <taxon>Thermomonosporaceae</taxon>
        <taxon>Actinomadura</taxon>
    </lineage>
</organism>
<name>A0A7W3LZX6_ACTNM</name>